<feature type="region of interest" description="Disordered" evidence="1">
    <location>
        <begin position="1"/>
        <end position="41"/>
    </location>
</feature>
<proteinExistence type="predicted"/>
<organism evidence="2">
    <name type="scientific">Mycobacterium xenopi 4042</name>
    <dbReference type="NCBI Taxonomy" id="1299334"/>
    <lineage>
        <taxon>Bacteria</taxon>
        <taxon>Bacillati</taxon>
        <taxon>Actinomycetota</taxon>
        <taxon>Actinomycetes</taxon>
        <taxon>Mycobacteriales</taxon>
        <taxon>Mycobacteriaceae</taxon>
        <taxon>Mycobacterium</taxon>
    </lineage>
</organism>
<keyword evidence="2" id="KW-0328">Glycosyltransferase</keyword>
<reference evidence="2" key="1">
    <citation type="submission" date="2014-01" db="EMBL/GenBank/DDBJ databases">
        <authorList>
            <person name="Brown-Elliot B."/>
            <person name="Wallace R."/>
            <person name="Lenaerts A."/>
            <person name="Ordway D."/>
            <person name="DeGroote M.A."/>
            <person name="Parker T."/>
            <person name="Sizemore C."/>
            <person name="Tallon L.J."/>
            <person name="Sadzewicz L.K."/>
            <person name="Sengamalay N."/>
            <person name="Fraser C.M."/>
            <person name="Hine E."/>
            <person name="Shefchek K.A."/>
            <person name="Das S.P."/>
            <person name="Tettelin H."/>
        </authorList>
    </citation>
    <scope>NUCLEOTIDE SEQUENCE [LARGE SCALE GENOMIC DNA]</scope>
    <source>
        <strain evidence="2">4042</strain>
    </source>
</reference>
<comment type="caution">
    <text evidence="2">The sequence shown here is derived from an EMBL/GenBank/DDBJ whole genome shotgun (WGS) entry which is preliminary data.</text>
</comment>
<evidence type="ECO:0000256" key="1">
    <source>
        <dbReference type="SAM" id="MobiDB-lite"/>
    </source>
</evidence>
<accession>X8E585</accession>
<sequence length="41" mass="4679">MGGEHRAGPHDRERGVEIQPESVMSSRMRSTPRKPAWPSFM</sequence>
<name>X8E585_MYCXE</name>
<keyword evidence="2" id="KW-0808">Transferase</keyword>
<dbReference type="EC" id="2.4.1.1" evidence="2"/>
<protein>
    <submittedName>
        <fullName evidence="2">Phosphorylase domain protein</fullName>
        <ecNumber evidence="2">2.4.1.1</ecNumber>
    </submittedName>
</protein>
<feature type="compositionally biased region" description="Basic and acidic residues" evidence="1">
    <location>
        <begin position="1"/>
        <end position="16"/>
    </location>
</feature>
<dbReference type="AlphaFoldDB" id="X8E585"/>
<evidence type="ECO:0000313" key="2">
    <source>
        <dbReference type="EMBL" id="EUA75371.1"/>
    </source>
</evidence>
<dbReference type="GO" id="GO:0004645">
    <property type="term" value="F:1,4-alpha-oligoglucan phosphorylase activity"/>
    <property type="evidence" value="ECO:0007669"/>
    <property type="project" value="UniProtKB-EC"/>
</dbReference>
<dbReference type="EMBL" id="JAOB01000010">
    <property type="protein sequence ID" value="EUA75371.1"/>
    <property type="molecule type" value="Genomic_DNA"/>
</dbReference>
<gene>
    <name evidence="2" type="ORF">I553_3264</name>
</gene>